<evidence type="ECO:0000313" key="4">
    <source>
        <dbReference type="Proteomes" id="UP000253201"/>
    </source>
</evidence>
<protein>
    <submittedName>
        <fullName evidence="3">Uncharacterized protein DUF2726</fullName>
    </submittedName>
</protein>
<dbReference type="Gene3D" id="3.40.960.10">
    <property type="entry name" value="VSR Endonuclease"/>
    <property type="match status" value="1"/>
</dbReference>
<reference evidence="3 4" key="1">
    <citation type="submission" date="2018-06" db="EMBL/GenBank/DDBJ databases">
        <title>Genomic Encyclopedia of Type Strains, Phase IV (KMG-IV): sequencing the most valuable type-strain genomes for metagenomic binning, comparative biology and taxonomic classification.</title>
        <authorList>
            <person name="Goeker M."/>
        </authorList>
    </citation>
    <scope>NUCLEOTIDE SEQUENCE [LARGE SCALE GENOMIC DNA]</scope>
    <source>
        <strain evidence="3 4">DSM 27453</strain>
    </source>
</reference>
<evidence type="ECO:0000259" key="2">
    <source>
        <dbReference type="Pfam" id="PF10881"/>
    </source>
</evidence>
<sequence>MNGLEAFKLFTTALYSKLFFIFIGAVLLIAITNKISPKRKRKTVKQSENQLDIVARSDFHKSKLMNKEEYGLFVRLEPLLKANRPGYRLFTQVSMGEIISSPNKSAYFCVNNKRVDFVIISPYGDPLVVIEYQGSGHYQGNAIQRDAVKKEACRKAGVAFIELTDKYSDRDLDNIILQIPK</sequence>
<dbReference type="EMBL" id="QNRL01000005">
    <property type="protein sequence ID" value="RBP10794.1"/>
    <property type="molecule type" value="Genomic_DNA"/>
</dbReference>
<feature type="transmembrane region" description="Helical" evidence="1">
    <location>
        <begin position="12"/>
        <end position="32"/>
    </location>
</feature>
<dbReference type="Pfam" id="PF10881">
    <property type="entry name" value="DUF2726"/>
    <property type="match status" value="1"/>
</dbReference>
<evidence type="ECO:0000256" key="1">
    <source>
        <dbReference type="SAM" id="Phobius"/>
    </source>
</evidence>
<gene>
    <name evidence="3" type="ORF">DFQ50_105106</name>
</gene>
<organism evidence="3 4">
    <name type="scientific">Pseudocitrobacter faecalis</name>
    <dbReference type="NCBI Taxonomy" id="1398493"/>
    <lineage>
        <taxon>Bacteria</taxon>
        <taxon>Pseudomonadati</taxon>
        <taxon>Pseudomonadota</taxon>
        <taxon>Gammaproteobacteria</taxon>
        <taxon>Enterobacterales</taxon>
        <taxon>Enterobacteriaceae</taxon>
        <taxon>Pseudocitrobacter</taxon>
    </lineage>
</organism>
<feature type="domain" description="DUF2726" evidence="2">
    <location>
        <begin position="62"/>
        <end position="171"/>
    </location>
</feature>
<comment type="caution">
    <text evidence="3">The sequence shown here is derived from an EMBL/GenBank/DDBJ whole genome shotgun (WGS) entry which is preliminary data.</text>
</comment>
<accession>A0ABX9FVA5</accession>
<dbReference type="InterPro" id="IPR024402">
    <property type="entry name" value="DUF2726"/>
</dbReference>
<dbReference type="Proteomes" id="UP000253201">
    <property type="component" value="Unassembled WGS sequence"/>
</dbReference>
<proteinExistence type="predicted"/>
<evidence type="ECO:0000313" key="3">
    <source>
        <dbReference type="EMBL" id="RBP10794.1"/>
    </source>
</evidence>
<keyword evidence="1" id="KW-1133">Transmembrane helix</keyword>
<keyword evidence="1" id="KW-0472">Membrane</keyword>
<keyword evidence="4" id="KW-1185">Reference proteome</keyword>
<name>A0ABX9FVA5_9ENTR</name>
<dbReference type="RefSeq" id="WP_113858119.1">
    <property type="nucleotide sequence ID" value="NZ_CP174503.1"/>
</dbReference>
<keyword evidence="1" id="KW-0812">Transmembrane</keyword>